<keyword evidence="14" id="KW-1185">Reference proteome</keyword>
<dbReference type="AlphaFoldDB" id="A0A1M5TNM0"/>
<dbReference type="RefSeq" id="WP_072829982.1">
    <property type="nucleotide sequence ID" value="NZ_FQXP01000003.1"/>
</dbReference>
<evidence type="ECO:0000256" key="9">
    <source>
        <dbReference type="RuleBase" id="RU004016"/>
    </source>
</evidence>
<keyword evidence="10" id="KW-1133">Transmembrane helix</keyword>
<evidence type="ECO:0000313" key="14">
    <source>
        <dbReference type="Proteomes" id="UP000184526"/>
    </source>
</evidence>
<feature type="active site" description="Proton acceptor" evidence="7">
    <location>
        <position position="67"/>
    </location>
</feature>
<dbReference type="GO" id="GO:0006508">
    <property type="term" value="P:proteolysis"/>
    <property type="evidence" value="ECO:0007669"/>
    <property type="project" value="InterPro"/>
</dbReference>
<evidence type="ECO:0000256" key="10">
    <source>
        <dbReference type="SAM" id="Phobius"/>
    </source>
</evidence>
<proteinExistence type="inferred from homology"/>
<keyword evidence="2 11" id="KW-0732">Signal</keyword>
<evidence type="ECO:0000256" key="5">
    <source>
        <dbReference type="ARBA" id="ARBA00022984"/>
    </source>
</evidence>
<sequence>MKKFKKSILATLILIFTVSLIPFRVLAEDNTSITPPDLYAKSALSIDLETNEIIYSKNMDSKAYPASITKLLTALLLAENKQKGDLLKYTQNAKSQPPFSYGLNVHPVNVGDEITAEDAMDALLLYSGNDIAYMIADNVGGSPEEFAKLMNKKAKELNMNSSNFVTPNGLDDNTDEHYSTAADIAKLVKAAYSNPWVKESMSKKESEISFLNGNSALLKNRNKLIGTDGCIGGKTGYTAKAGKCLAAAYEKDNRKLVGVVMNSKGSTDEDLEYFEDMTKLMNYSYSAQEKNVLNKDSVIKTEEVSYKVIPFIGPTKVMQVPVSLKEDVKLFNTDIEYNQEVNLENLNPWSIKENSPIGKLKVTQGDYVKEYDLYSSLSKMDIIKDNIIVFIALILGVALVAFILFIIIVKIKNRSRRNRKYRY</sequence>
<dbReference type="GO" id="GO:0009252">
    <property type="term" value="P:peptidoglycan biosynthetic process"/>
    <property type="evidence" value="ECO:0007669"/>
    <property type="project" value="UniProtKB-KW"/>
</dbReference>
<dbReference type="EMBL" id="FQXP01000003">
    <property type="protein sequence ID" value="SHH51973.1"/>
    <property type="molecule type" value="Genomic_DNA"/>
</dbReference>
<keyword evidence="13" id="KW-0121">Carboxypeptidase</keyword>
<evidence type="ECO:0000256" key="4">
    <source>
        <dbReference type="ARBA" id="ARBA00022960"/>
    </source>
</evidence>
<feature type="signal peptide" evidence="11">
    <location>
        <begin position="1"/>
        <end position="27"/>
    </location>
</feature>
<feature type="chain" id="PRO_5013200580" evidence="11">
    <location>
        <begin position="28"/>
        <end position="423"/>
    </location>
</feature>
<organism evidence="13 14">
    <name type="scientific">Clostridium collagenovorans DSM 3089</name>
    <dbReference type="NCBI Taxonomy" id="1121306"/>
    <lineage>
        <taxon>Bacteria</taxon>
        <taxon>Bacillati</taxon>
        <taxon>Bacillota</taxon>
        <taxon>Clostridia</taxon>
        <taxon>Eubacteriales</taxon>
        <taxon>Clostridiaceae</taxon>
        <taxon>Clostridium</taxon>
    </lineage>
</organism>
<keyword evidence="10" id="KW-0812">Transmembrane</keyword>
<reference evidence="13 14" key="1">
    <citation type="submission" date="2016-11" db="EMBL/GenBank/DDBJ databases">
        <authorList>
            <person name="Jaros S."/>
            <person name="Januszkiewicz K."/>
            <person name="Wedrychowicz H."/>
        </authorList>
    </citation>
    <scope>NUCLEOTIDE SEQUENCE [LARGE SCALE GENOMIC DNA]</scope>
    <source>
        <strain evidence="13 14">DSM 3089</strain>
    </source>
</reference>
<comment type="similarity">
    <text evidence="1 9">Belongs to the peptidase S11 family.</text>
</comment>
<dbReference type="SUPFAM" id="SSF56601">
    <property type="entry name" value="beta-lactamase/transpeptidase-like"/>
    <property type="match status" value="1"/>
</dbReference>
<evidence type="ECO:0000256" key="2">
    <source>
        <dbReference type="ARBA" id="ARBA00022729"/>
    </source>
</evidence>
<dbReference type="PANTHER" id="PTHR21581">
    <property type="entry name" value="D-ALANYL-D-ALANINE CARBOXYPEPTIDASE"/>
    <property type="match status" value="1"/>
</dbReference>
<feature type="active site" evidence="7">
    <location>
        <position position="127"/>
    </location>
</feature>
<dbReference type="GO" id="GO:0008360">
    <property type="term" value="P:regulation of cell shape"/>
    <property type="evidence" value="ECO:0007669"/>
    <property type="project" value="UniProtKB-KW"/>
</dbReference>
<keyword evidence="13" id="KW-0645">Protease</keyword>
<gene>
    <name evidence="13" type="ORF">SAMN02745196_00644</name>
</gene>
<evidence type="ECO:0000313" key="13">
    <source>
        <dbReference type="EMBL" id="SHH51973.1"/>
    </source>
</evidence>
<dbReference type="GO" id="GO:0009002">
    <property type="term" value="F:serine-type D-Ala-D-Ala carboxypeptidase activity"/>
    <property type="evidence" value="ECO:0007669"/>
    <property type="project" value="InterPro"/>
</dbReference>
<evidence type="ECO:0000256" key="3">
    <source>
        <dbReference type="ARBA" id="ARBA00022801"/>
    </source>
</evidence>
<keyword evidence="5" id="KW-0573">Peptidoglycan synthesis</keyword>
<feature type="binding site" evidence="8">
    <location>
        <position position="234"/>
    </location>
    <ligand>
        <name>substrate</name>
    </ligand>
</feature>
<protein>
    <submittedName>
        <fullName evidence="13">D-alanyl-D-alanine carboxypeptidase</fullName>
    </submittedName>
</protein>
<keyword evidence="4" id="KW-0133">Cell shape</keyword>
<feature type="transmembrane region" description="Helical" evidence="10">
    <location>
        <begin position="387"/>
        <end position="409"/>
    </location>
</feature>
<dbReference type="Gene3D" id="3.40.710.10">
    <property type="entry name" value="DD-peptidase/beta-lactamase superfamily"/>
    <property type="match status" value="1"/>
</dbReference>
<dbReference type="PRINTS" id="PR00725">
    <property type="entry name" value="DADACBPTASE1"/>
</dbReference>
<dbReference type="InterPro" id="IPR018044">
    <property type="entry name" value="Peptidase_S11"/>
</dbReference>
<evidence type="ECO:0000256" key="1">
    <source>
        <dbReference type="ARBA" id="ARBA00007164"/>
    </source>
</evidence>
<dbReference type="PANTHER" id="PTHR21581:SF26">
    <property type="entry name" value="D-ALANYL-D-ALANINE ENDOPEPTIDASE"/>
    <property type="match status" value="1"/>
</dbReference>
<accession>A0A1M5TNM0</accession>
<dbReference type="InterPro" id="IPR001967">
    <property type="entry name" value="Peptidase_S11_N"/>
</dbReference>
<keyword evidence="6" id="KW-0961">Cell wall biogenesis/degradation</keyword>
<evidence type="ECO:0000256" key="6">
    <source>
        <dbReference type="ARBA" id="ARBA00023316"/>
    </source>
</evidence>
<dbReference type="InterPro" id="IPR012338">
    <property type="entry name" value="Beta-lactam/transpept-like"/>
</dbReference>
<evidence type="ECO:0000256" key="8">
    <source>
        <dbReference type="PIRSR" id="PIRSR618044-2"/>
    </source>
</evidence>
<feature type="active site" description="Proton acceptor" evidence="7">
    <location>
        <position position="70"/>
    </location>
</feature>
<evidence type="ECO:0000256" key="7">
    <source>
        <dbReference type="PIRSR" id="PIRSR618044-1"/>
    </source>
</evidence>
<evidence type="ECO:0000259" key="12">
    <source>
        <dbReference type="Pfam" id="PF00768"/>
    </source>
</evidence>
<dbReference type="Proteomes" id="UP000184526">
    <property type="component" value="Unassembled WGS sequence"/>
</dbReference>
<dbReference type="STRING" id="1121306.SAMN02745196_00644"/>
<dbReference type="GO" id="GO:0071555">
    <property type="term" value="P:cell wall organization"/>
    <property type="evidence" value="ECO:0007669"/>
    <property type="project" value="UniProtKB-KW"/>
</dbReference>
<feature type="domain" description="Peptidase S11 D-alanyl-D-alanine carboxypeptidase A N-terminal" evidence="12">
    <location>
        <begin position="31"/>
        <end position="264"/>
    </location>
</feature>
<keyword evidence="3" id="KW-0378">Hydrolase</keyword>
<name>A0A1M5TNM0_9CLOT</name>
<keyword evidence="10" id="KW-0472">Membrane</keyword>
<dbReference type="OrthoDB" id="1701915at2"/>
<evidence type="ECO:0000256" key="11">
    <source>
        <dbReference type="SAM" id="SignalP"/>
    </source>
</evidence>
<dbReference type="Pfam" id="PF00768">
    <property type="entry name" value="Peptidase_S11"/>
    <property type="match status" value="1"/>
</dbReference>